<comment type="caution">
    <text evidence="1">The sequence shown here is derived from an EMBL/GenBank/DDBJ whole genome shotgun (WGS) entry which is preliminary data.</text>
</comment>
<reference evidence="1 2" key="1">
    <citation type="submission" date="2024-05" db="EMBL/GenBank/DDBJ databases">
        <title>A draft genome resource for the thread blight pathogen Marasmius tenuissimus strain MS-2.</title>
        <authorList>
            <person name="Yulfo-Soto G.E."/>
            <person name="Baruah I.K."/>
            <person name="Amoako-Attah I."/>
            <person name="Bukari Y."/>
            <person name="Meinhardt L.W."/>
            <person name="Bailey B.A."/>
            <person name="Cohen S.P."/>
        </authorList>
    </citation>
    <scope>NUCLEOTIDE SEQUENCE [LARGE SCALE GENOMIC DNA]</scope>
    <source>
        <strain evidence="1 2">MS-2</strain>
    </source>
</reference>
<evidence type="ECO:0000313" key="2">
    <source>
        <dbReference type="Proteomes" id="UP001437256"/>
    </source>
</evidence>
<gene>
    <name evidence="1" type="ORF">AAF712_008216</name>
</gene>
<dbReference type="EMBL" id="JBBXMP010000056">
    <property type="protein sequence ID" value="KAL0064819.1"/>
    <property type="molecule type" value="Genomic_DNA"/>
</dbReference>
<sequence length="483" mass="54890">MGTRGLIVYRYKRVPRIIYNHWDSYPEGLGLQLLREIPKPSDGEGWQSRFNEWLAENRRMVEESIAKMSPEALEESKDQEPSSCVFGVEWIYEMDLDNLCFLVNGFPDFALDNLPPASIWSQYETDINASDHEYVHKTIPYPSEEDLTTLEKYTQTCTGTVQRHELLGHEDLLTHSEQLRVRWVEMMVGCDALRENDYLELKLEANDGTSPLDAIPLSSRQKLKDLLHRIFLPYYHGEFHHQPLSILPGCRDIYLLRKDVVFCLHNHLDNPNSLRTGSYYLFRKIMDNCSAPVSQDCFVYGILFSGTRCAIVRIDRNESTFTHTPALSFLPNLSRNSSMGSPTTDGISALARLASRLDPDIFDRFVCEAGARTEAELLERIAHCFDDFLHLRSFALTSPQTRAAAVRVSHSYIYIDDFRLIKGITKGDLGDDFDNSPMLEALDKGKLRPTLFRTENSDAGSGLCAFGYGSSAQQESLVDGLSV</sequence>
<dbReference type="Proteomes" id="UP001437256">
    <property type="component" value="Unassembled WGS sequence"/>
</dbReference>
<organism evidence="1 2">
    <name type="scientific">Marasmius tenuissimus</name>
    <dbReference type="NCBI Taxonomy" id="585030"/>
    <lineage>
        <taxon>Eukaryota</taxon>
        <taxon>Fungi</taxon>
        <taxon>Dikarya</taxon>
        <taxon>Basidiomycota</taxon>
        <taxon>Agaricomycotina</taxon>
        <taxon>Agaricomycetes</taxon>
        <taxon>Agaricomycetidae</taxon>
        <taxon>Agaricales</taxon>
        <taxon>Marasmiineae</taxon>
        <taxon>Marasmiaceae</taxon>
        <taxon>Marasmius</taxon>
    </lineage>
</organism>
<accession>A0ABR2ZUK5</accession>
<proteinExistence type="predicted"/>
<protein>
    <submittedName>
        <fullName evidence="1">Uncharacterized protein</fullName>
    </submittedName>
</protein>
<name>A0ABR2ZUK5_9AGAR</name>
<keyword evidence="2" id="KW-1185">Reference proteome</keyword>
<evidence type="ECO:0000313" key="1">
    <source>
        <dbReference type="EMBL" id="KAL0064819.1"/>
    </source>
</evidence>